<evidence type="ECO:0000313" key="1">
    <source>
        <dbReference type="EMBL" id="GEP53633.1"/>
    </source>
</evidence>
<dbReference type="Gene3D" id="3.60.20.10">
    <property type="entry name" value="Glutamine Phosphoribosylpyrophosphate, subunit 1, domain 1"/>
    <property type="match status" value="1"/>
</dbReference>
<dbReference type="Pfam" id="PF06267">
    <property type="entry name" value="DUF1028"/>
    <property type="match status" value="1"/>
</dbReference>
<name>A0A512N3W8_9HYPH</name>
<organism evidence="1 2">
    <name type="scientific">Reyranella soli</name>
    <dbReference type="NCBI Taxonomy" id="1230389"/>
    <lineage>
        <taxon>Bacteria</taxon>
        <taxon>Pseudomonadati</taxon>
        <taxon>Pseudomonadota</taxon>
        <taxon>Alphaproteobacteria</taxon>
        <taxon>Hyphomicrobiales</taxon>
        <taxon>Reyranellaceae</taxon>
        <taxon>Reyranella</taxon>
    </lineage>
</organism>
<dbReference type="RefSeq" id="WP_147146462.1">
    <property type="nucleotide sequence ID" value="NZ_BKAJ01000013.1"/>
</dbReference>
<reference evidence="1 2" key="1">
    <citation type="submission" date="2019-07" db="EMBL/GenBank/DDBJ databases">
        <title>Whole genome shotgun sequence of Reyranella soli NBRC 108950.</title>
        <authorList>
            <person name="Hosoyama A."/>
            <person name="Uohara A."/>
            <person name="Ohji S."/>
            <person name="Ichikawa N."/>
        </authorList>
    </citation>
    <scope>NUCLEOTIDE SEQUENCE [LARGE SCALE GENOMIC DNA]</scope>
    <source>
        <strain evidence="1 2">NBRC 108950</strain>
    </source>
</reference>
<dbReference type="Proteomes" id="UP000321058">
    <property type="component" value="Unassembled WGS sequence"/>
</dbReference>
<evidence type="ECO:0008006" key="3">
    <source>
        <dbReference type="Google" id="ProtNLM"/>
    </source>
</evidence>
<dbReference type="PANTHER" id="PTHR39328">
    <property type="entry name" value="BLL2871 PROTEIN"/>
    <property type="match status" value="1"/>
</dbReference>
<dbReference type="SUPFAM" id="SSF56235">
    <property type="entry name" value="N-terminal nucleophile aminohydrolases (Ntn hydrolases)"/>
    <property type="match status" value="1"/>
</dbReference>
<dbReference type="InterPro" id="IPR029055">
    <property type="entry name" value="Ntn_hydrolases_N"/>
</dbReference>
<gene>
    <name evidence="1" type="ORF">RSO01_07990</name>
</gene>
<proteinExistence type="predicted"/>
<protein>
    <recommendedName>
        <fullName evidence="3">Pilus assembly protein</fullName>
    </recommendedName>
</protein>
<dbReference type="InterPro" id="IPR010430">
    <property type="entry name" value="DUF1028"/>
</dbReference>
<sequence length="234" mass="26033">MTYTILGRCQRTGRVGIGIATFSITVGRYCWGVKSNVGVTVSQAFANERNNALALRLLTQGFTARAVLQQLMDNDPYAEYRQIGVIDRTGMAVAHTGPKTRGWSGHVVGENYVAFGNGLMGPEIADAIAKGFLAEPESDLEHRLLMGIEAGRDAGGQGTRERPKTERSAALRVYSTDAFADIDLRVDLHDKAVDELRRVWSYFKPYEPYYRHRERNPRGAMGQEEFMKTLQAAE</sequence>
<dbReference type="OrthoDB" id="9790012at2"/>
<keyword evidence="2" id="KW-1185">Reference proteome</keyword>
<accession>A0A512N3W8</accession>
<dbReference type="AlphaFoldDB" id="A0A512N3W8"/>
<comment type="caution">
    <text evidence="1">The sequence shown here is derived from an EMBL/GenBank/DDBJ whole genome shotgun (WGS) entry which is preliminary data.</text>
</comment>
<dbReference type="EMBL" id="BKAJ01000013">
    <property type="protein sequence ID" value="GEP53633.1"/>
    <property type="molecule type" value="Genomic_DNA"/>
</dbReference>
<evidence type="ECO:0000313" key="2">
    <source>
        <dbReference type="Proteomes" id="UP000321058"/>
    </source>
</evidence>
<dbReference type="PANTHER" id="PTHR39328:SF1">
    <property type="entry name" value="BLL2871 PROTEIN"/>
    <property type="match status" value="1"/>
</dbReference>